<dbReference type="Gramene" id="EME30752">
    <property type="protein sequence ID" value="EME30752"/>
    <property type="gene ID" value="Gasu_19910"/>
</dbReference>
<evidence type="ECO:0000313" key="2">
    <source>
        <dbReference type="EMBL" id="EME30752.1"/>
    </source>
</evidence>
<feature type="compositionally biased region" description="Polar residues" evidence="1">
    <location>
        <begin position="160"/>
        <end position="178"/>
    </location>
</feature>
<dbReference type="EMBL" id="KB454497">
    <property type="protein sequence ID" value="EME30752.1"/>
    <property type="molecule type" value="Genomic_DNA"/>
</dbReference>
<organism evidence="2 3">
    <name type="scientific">Galdieria sulphuraria</name>
    <name type="common">Red alga</name>
    <dbReference type="NCBI Taxonomy" id="130081"/>
    <lineage>
        <taxon>Eukaryota</taxon>
        <taxon>Rhodophyta</taxon>
        <taxon>Bangiophyceae</taxon>
        <taxon>Galdieriales</taxon>
        <taxon>Galdieriaceae</taxon>
        <taxon>Galdieria</taxon>
    </lineage>
</organism>
<keyword evidence="3" id="KW-1185">Reference proteome</keyword>
<evidence type="ECO:0000256" key="1">
    <source>
        <dbReference type="SAM" id="MobiDB-lite"/>
    </source>
</evidence>
<evidence type="ECO:0000313" key="3">
    <source>
        <dbReference type="Proteomes" id="UP000030680"/>
    </source>
</evidence>
<accession>M2XKU0</accession>
<dbReference type="OrthoDB" id="6051at2759"/>
<feature type="region of interest" description="Disordered" evidence="1">
    <location>
        <begin position="67"/>
        <end position="180"/>
    </location>
</feature>
<dbReference type="AlphaFoldDB" id="M2XKU0"/>
<protein>
    <submittedName>
        <fullName evidence="2">Uncharacterized protein</fullName>
    </submittedName>
</protein>
<name>M2XKU0_GALSU</name>
<reference evidence="3" key="1">
    <citation type="journal article" date="2013" name="Science">
        <title>Gene transfer from bacteria and archaea facilitated evolution of an extremophilic eukaryote.</title>
        <authorList>
            <person name="Schonknecht G."/>
            <person name="Chen W.H."/>
            <person name="Ternes C.M."/>
            <person name="Barbier G.G."/>
            <person name="Shrestha R.P."/>
            <person name="Stanke M."/>
            <person name="Brautigam A."/>
            <person name="Baker B.J."/>
            <person name="Banfield J.F."/>
            <person name="Garavito R.M."/>
            <person name="Carr K."/>
            <person name="Wilkerson C."/>
            <person name="Rensing S.A."/>
            <person name="Gagneul D."/>
            <person name="Dickenson N.E."/>
            <person name="Oesterhelt C."/>
            <person name="Lercher M.J."/>
            <person name="Weber A.P."/>
        </authorList>
    </citation>
    <scope>NUCLEOTIDE SEQUENCE [LARGE SCALE GENOMIC DNA]</scope>
    <source>
        <strain evidence="3">074W</strain>
    </source>
</reference>
<feature type="compositionally biased region" description="Basic and acidic residues" evidence="1">
    <location>
        <begin position="91"/>
        <end position="140"/>
    </location>
</feature>
<gene>
    <name evidence="2" type="ORF">Gasu_19910</name>
</gene>
<feature type="compositionally biased region" description="Polar residues" evidence="1">
    <location>
        <begin position="141"/>
        <end position="153"/>
    </location>
</feature>
<dbReference type="GeneID" id="17089459"/>
<proteinExistence type="predicted"/>
<dbReference type="KEGG" id="gsl:Gasu_19910"/>
<sequence length="425" mass="48802">MFRNSFLNEEFSDWGRMDISNSQDDAPNIALTEKKEERPIIESSSVNTLAVEDVSKIRTEGVLPLRENPQVAKLEQETNLASEGDPSNGKESTKEDKDMHIKTVESEETVDKQQSEQVDYSKETTLEKSNTLEEKGEIENKTNQSSDNITAENVSKKVTRQTAASAVKTKNTSSNTESKYVPGSLEEYRHRVLHLERIYLTKVYEAERAKLYHAQVAKINYEYDCQQAEEEFELGRRLLITRLLYENADRRRRIEELKYKIVRDENNSYLRLRRHDVGHRTRSTLQPFNSDNNRNVVGGKELINGQEKEGTLFPSLQNCVTDQDAHLSQLGVSGRWNRLVRATKRSNEEKNQLRVVLDSDEMKEDLAEISATPHKGTTVNSCEGSKYKIASEGAPEERRSHTYYHVRGRKRKARGKGRVAYGKNR</sequence>
<dbReference type="RefSeq" id="XP_005707272.1">
    <property type="nucleotide sequence ID" value="XM_005707215.1"/>
</dbReference>
<dbReference type="Proteomes" id="UP000030680">
    <property type="component" value="Unassembled WGS sequence"/>
</dbReference>